<dbReference type="InterPro" id="IPR038765">
    <property type="entry name" value="Papain-like_cys_pep_sf"/>
</dbReference>
<gene>
    <name evidence="5" type="primary">LOC106478261</name>
</gene>
<evidence type="ECO:0000313" key="4">
    <source>
        <dbReference type="Proteomes" id="UP000694941"/>
    </source>
</evidence>
<dbReference type="InterPro" id="IPR023608">
    <property type="entry name" value="Transglutaminase_animal"/>
</dbReference>
<dbReference type="Gene3D" id="3.90.260.10">
    <property type="entry name" value="Transglutaminase-like"/>
    <property type="match status" value="1"/>
</dbReference>
<dbReference type="Pfam" id="PF00927">
    <property type="entry name" value="Transglut_C"/>
    <property type="match status" value="2"/>
</dbReference>
<dbReference type="InterPro" id="IPR013783">
    <property type="entry name" value="Ig-like_fold"/>
</dbReference>
<evidence type="ECO:0000256" key="1">
    <source>
        <dbReference type="ARBA" id="ARBA00005968"/>
    </source>
</evidence>
<dbReference type="SUPFAM" id="SSF49309">
    <property type="entry name" value="Transglutaminase, two C-terminal domains"/>
    <property type="match status" value="2"/>
</dbReference>
<dbReference type="SUPFAM" id="SSF81296">
    <property type="entry name" value="E set domains"/>
    <property type="match status" value="1"/>
</dbReference>
<dbReference type="PROSITE" id="PS00547">
    <property type="entry name" value="TRANSGLUTAMINASES"/>
    <property type="match status" value="1"/>
</dbReference>
<dbReference type="GeneID" id="106478261"/>
<protein>
    <submittedName>
        <fullName evidence="5">Annulin-like</fullName>
    </submittedName>
</protein>
<dbReference type="SUPFAM" id="SSF54001">
    <property type="entry name" value="Cysteine proteinases"/>
    <property type="match status" value="1"/>
</dbReference>
<evidence type="ECO:0000313" key="5">
    <source>
        <dbReference type="RefSeq" id="XP_013794250.1"/>
    </source>
</evidence>
<dbReference type="InterPro" id="IPR014756">
    <property type="entry name" value="Ig_E-set"/>
</dbReference>
<dbReference type="SMART" id="SM00460">
    <property type="entry name" value="TGc"/>
    <property type="match status" value="1"/>
</dbReference>
<evidence type="ECO:0000259" key="3">
    <source>
        <dbReference type="SMART" id="SM00460"/>
    </source>
</evidence>
<dbReference type="InterPro" id="IPR002931">
    <property type="entry name" value="Transglutaminase-like"/>
</dbReference>
<dbReference type="InterPro" id="IPR001102">
    <property type="entry name" value="Transglutaminase_N"/>
</dbReference>
<keyword evidence="4" id="KW-1185">Reference proteome</keyword>
<dbReference type="PIRSF" id="PIRSF000459">
    <property type="entry name" value="TGM_EBP42"/>
    <property type="match status" value="1"/>
</dbReference>
<dbReference type="InterPro" id="IPR008958">
    <property type="entry name" value="Transglutaminase_C"/>
</dbReference>
<feature type="domain" description="Transglutaminase-like" evidence="3">
    <location>
        <begin position="335"/>
        <end position="429"/>
    </location>
</feature>
<dbReference type="Pfam" id="PF01841">
    <property type="entry name" value="Transglut_core"/>
    <property type="match status" value="1"/>
</dbReference>
<dbReference type="InterPro" id="IPR050779">
    <property type="entry name" value="Transglutaminase"/>
</dbReference>
<dbReference type="Proteomes" id="UP000694941">
    <property type="component" value="Unplaced"/>
</dbReference>
<dbReference type="InterPro" id="IPR013808">
    <property type="entry name" value="Transglutaminase_AS"/>
</dbReference>
<dbReference type="InterPro" id="IPR036985">
    <property type="entry name" value="Transglutaminase-like_sf"/>
</dbReference>
<organism evidence="4 5">
    <name type="scientific">Limulus polyphemus</name>
    <name type="common">Atlantic horseshoe crab</name>
    <dbReference type="NCBI Taxonomy" id="6850"/>
    <lineage>
        <taxon>Eukaryota</taxon>
        <taxon>Metazoa</taxon>
        <taxon>Ecdysozoa</taxon>
        <taxon>Arthropoda</taxon>
        <taxon>Chelicerata</taxon>
        <taxon>Merostomata</taxon>
        <taxon>Xiphosura</taxon>
        <taxon>Limulidae</taxon>
        <taxon>Limulus</taxon>
    </lineage>
</organism>
<dbReference type="Gene3D" id="2.60.40.10">
    <property type="entry name" value="Immunoglobulins"/>
    <property type="match status" value="3"/>
</dbReference>
<reference evidence="5" key="1">
    <citation type="submission" date="2025-08" db="UniProtKB">
        <authorList>
            <consortium name="RefSeq"/>
        </authorList>
    </citation>
    <scope>IDENTIFICATION</scope>
    <source>
        <tissue evidence="5">Muscle</tissue>
    </source>
</reference>
<dbReference type="Pfam" id="PF00868">
    <property type="entry name" value="Transglut_N"/>
    <property type="match status" value="1"/>
</dbReference>
<dbReference type="PANTHER" id="PTHR11590">
    <property type="entry name" value="PROTEIN-GLUTAMINE GAMMA-GLUTAMYLTRANSFERASE"/>
    <property type="match status" value="1"/>
</dbReference>
<dbReference type="InterPro" id="IPR036238">
    <property type="entry name" value="Transglutaminase_C_sf"/>
</dbReference>
<accession>A0ABM1C4Y8</accession>
<proteinExistence type="inferred from homology"/>
<evidence type="ECO:0000256" key="2">
    <source>
        <dbReference type="SAM" id="MobiDB-lite"/>
    </source>
</evidence>
<sequence>MGKCLSCLTSLGALIRPNGESAIPLTPSRKPKPPGSGSTELPKPPTELKPPEGGSIEDQVLVVQNVDLCVSENANNHYTSEYNLVQKDKPKPVLRRGFPFKVKIVFNRIYNGEKDAICLVFTVKGAPNPTYAQGTMNVIPVVPTGDDVLPSDGWQARLIFVDDKSTTLEVSSIPNSNVGEWTLDIDTKLKAARDEDAQTLRYSVKDPLFLIFNPWCKQDTVYMSDPECRKEYVLNESGLIWRGSHNRLRPCIWNYGQFQENVLECCCYVLSHVGRLSIVGRADPIRVVRHISSVVNSPDDNGILMGNWSGDYSGGQTPTSWGGSMAILQQFFKTKKPVKFGQCWVFSGVCTTVCRALGIPARSVTNFSSAHDTHNSLTIDYFFDEEGEPIERLNIDSIWNFHVWNEVWMERPDLEPGGYGGWQAIDATPQEESDGAFRCGPSSVVAIKRGEVQKPYDTSFLFSEVNADKVYWRYRGPSQPLKLINKKTDIIGQFLSTKAVGRFERDDVTEEYKYAEESKEERETMMRALRSCRNVFSRYYLNDDFEDVQFDFELLDDIIIGSPFSVKLKAKNKNSKNKEHNLRVILRVDTMLYTGQLKNLVKKDKFEIKLAPGVEEEMKMSVSYDEYDKMLVEHCAFNIAALATVVETNFDYYAQDDFRVRKPDIAIETEGDFVQGQEFTVQATLMNPLPKPLTKAMFILEGPGISQPVKLTLKGNIPPEKEAKVSCKLTPKTPGEKTIVAKFQSRELEDVDGFKNINVRPKTNLTNKPDSNN</sequence>
<dbReference type="PANTHER" id="PTHR11590:SF69">
    <property type="entry name" value="RE08173P"/>
    <property type="match status" value="1"/>
</dbReference>
<dbReference type="RefSeq" id="XP_013794250.1">
    <property type="nucleotide sequence ID" value="XM_013938796.2"/>
</dbReference>
<feature type="region of interest" description="Disordered" evidence="2">
    <location>
        <begin position="18"/>
        <end position="54"/>
    </location>
</feature>
<comment type="similarity">
    <text evidence="1">Belongs to the transglutaminase superfamily. Transglutaminase family.</text>
</comment>
<name>A0ABM1C4Y8_LIMPO</name>